<dbReference type="RefSeq" id="WP_015860841.1">
    <property type="nucleotide sequence ID" value="NZ_CP026538.1"/>
</dbReference>
<keyword evidence="11" id="KW-1185">Reference proteome</keyword>
<dbReference type="OrthoDB" id="9806179at2"/>
<dbReference type="InterPro" id="IPR005982">
    <property type="entry name" value="Thioredox_Rdtase"/>
</dbReference>
<evidence type="ECO:0000256" key="4">
    <source>
        <dbReference type="ARBA" id="ARBA00023002"/>
    </source>
</evidence>
<dbReference type="Gene3D" id="3.50.50.60">
    <property type="entry name" value="FAD/NAD(P)-binding domain"/>
    <property type="match status" value="2"/>
</dbReference>
<evidence type="ECO:0000313" key="11">
    <source>
        <dbReference type="Proteomes" id="UP000293296"/>
    </source>
</evidence>
<dbReference type="SUPFAM" id="SSF51905">
    <property type="entry name" value="FAD/NAD(P)-binding domain"/>
    <property type="match status" value="1"/>
</dbReference>
<comment type="catalytic activity">
    <reaction evidence="7">
        <text>[thioredoxin]-dithiol + NADP(+) = [thioredoxin]-disulfide + NADPH + H(+)</text>
        <dbReference type="Rhea" id="RHEA:20345"/>
        <dbReference type="Rhea" id="RHEA-COMP:10698"/>
        <dbReference type="Rhea" id="RHEA-COMP:10700"/>
        <dbReference type="ChEBI" id="CHEBI:15378"/>
        <dbReference type="ChEBI" id="CHEBI:29950"/>
        <dbReference type="ChEBI" id="CHEBI:50058"/>
        <dbReference type="ChEBI" id="CHEBI:57783"/>
        <dbReference type="ChEBI" id="CHEBI:58349"/>
        <dbReference type="EC" id="1.8.1.9"/>
    </reaction>
</comment>
<protein>
    <recommendedName>
        <fullName evidence="7">Thioredoxin reductase</fullName>
        <ecNumber evidence="7">1.8.1.9</ecNumber>
    </recommendedName>
</protein>
<dbReference type="GO" id="GO:0005737">
    <property type="term" value="C:cytoplasm"/>
    <property type="evidence" value="ECO:0007669"/>
    <property type="project" value="InterPro"/>
</dbReference>
<evidence type="ECO:0000256" key="7">
    <source>
        <dbReference type="RuleBase" id="RU003880"/>
    </source>
</evidence>
<comment type="cofactor">
    <cofactor evidence="8">
        <name>FAD</name>
        <dbReference type="ChEBI" id="CHEBI:57692"/>
    </cofactor>
    <text evidence="8">Binds 1 FAD per subunit.</text>
</comment>
<dbReference type="PROSITE" id="PS00573">
    <property type="entry name" value="PYRIDINE_REDOX_2"/>
    <property type="match status" value="1"/>
</dbReference>
<dbReference type="EMBL" id="CP026538">
    <property type="protein sequence ID" value="QAZ67611.1"/>
    <property type="molecule type" value="Genomic_DNA"/>
</dbReference>
<evidence type="ECO:0000256" key="5">
    <source>
        <dbReference type="ARBA" id="ARBA00023157"/>
    </source>
</evidence>
<name>A0A4P6HKC6_9BACT</name>
<dbReference type="PRINTS" id="PR00469">
    <property type="entry name" value="PNDRDTASEII"/>
</dbReference>
<feature type="domain" description="FAD/NAD(P)-binding" evidence="9">
    <location>
        <begin position="5"/>
        <end position="291"/>
    </location>
</feature>
<dbReference type="InterPro" id="IPR008255">
    <property type="entry name" value="Pyr_nucl-diS_OxRdtase_2_AS"/>
</dbReference>
<dbReference type="EC" id="1.8.1.9" evidence="7"/>
<keyword evidence="6 7" id="KW-0676">Redox-active center</keyword>
<evidence type="ECO:0000256" key="2">
    <source>
        <dbReference type="ARBA" id="ARBA00022630"/>
    </source>
</evidence>
<evidence type="ECO:0000256" key="3">
    <source>
        <dbReference type="ARBA" id="ARBA00022827"/>
    </source>
</evidence>
<dbReference type="PANTHER" id="PTHR48105">
    <property type="entry name" value="THIOREDOXIN REDUCTASE 1-RELATED-RELATED"/>
    <property type="match status" value="1"/>
</dbReference>
<dbReference type="Proteomes" id="UP000293296">
    <property type="component" value="Chromosome"/>
</dbReference>
<evidence type="ECO:0000256" key="1">
    <source>
        <dbReference type="ARBA" id="ARBA00009333"/>
    </source>
</evidence>
<evidence type="ECO:0000313" key="10">
    <source>
        <dbReference type="EMBL" id="QAZ67611.1"/>
    </source>
</evidence>
<evidence type="ECO:0000256" key="6">
    <source>
        <dbReference type="ARBA" id="ARBA00023284"/>
    </source>
</evidence>
<sequence>MKRFDAVVIGGGPAGITAALYLARSDVSVAMIEKLSPGGQMLMTHLIENYPGFPDGIEGWKLADAMAAHLGHYAVERINDEVTAIESEGGLHRIRVGGEVVEAKAVVLCTGARYKRVGIPGERELAGRGVSYCALCDGNFFRNQTVAVIGGGNSALEESLYLARLVKKLYLIHRRDDFRGQKCFQDRCFTHPVIEVLRSTVVCSISGGDAVTGIEVRDVKSGDCRTIPVDGVFVFVGFEPQGDFYPPGLTRDDQGFILADDEMRTSIEGIYAAGDIRSKSCRQVATAVGDGAVAAHAAYAYISTRFPQD</sequence>
<dbReference type="AlphaFoldDB" id="A0A4P6HKC6"/>
<keyword evidence="3 7" id="KW-0274">FAD</keyword>
<evidence type="ECO:0000259" key="9">
    <source>
        <dbReference type="Pfam" id="PF07992"/>
    </source>
</evidence>
<dbReference type="GO" id="GO:0004791">
    <property type="term" value="F:thioredoxin-disulfide reductase (NADPH) activity"/>
    <property type="evidence" value="ECO:0007669"/>
    <property type="project" value="UniProtKB-UniRule"/>
</dbReference>
<keyword evidence="4 7" id="KW-0560">Oxidoreductase</keyword>
<proteinExistence type="inferred from homology"/>
<dbReference type="NCBIfam" id="TIGR01292">
    <property type="entry name" value="TRX_reduct"/>
    <property type="match status" value="1"/>
</dbReference>
<keyword evidence="8" id="KW-0521">NADP</keyword>
<dbReference type="InterPro" id="IPR023753">
    <property type="entry name" value="FAD/NAD-binding_dom"/>
</dbReference>
<dbReference type="Pfam" id="PF07992">
    <property type="entry name" value="Pyr_redox_2"/>
    <property type="match status" value="1"/>
</dbReference>
<dbReference type="InterPro" id="IPR050097">
    <property type="entry name" value="Ferredoxin-NADP_redctase_2"/>
</dbReference>
<comment type="subunit">
    <text evidence="7">Homodimer.</text>
</comment>
<keyword evidence="5" id="KW-1015">Disulfide bond</keyword>
<evidence type="ECO:0000256" key="8">
    <source>
        <dbReference type="RuleBase" id="RU003881"/>
    </source>
</evidence>
<dbReference type="PRINTS" id="PR00368">
    <property type="entry name" value="FADPNR"/>
</dbReference>
<organism evidence="10 11">
    <name type="scientific">Solidesulfovibrio carbinolicus</name>
    <dbReference type="NCBI Taxonomy" id="296842"/>
    <lineage>
        <taxon>Bacteria</taxon>
        <taxon>Pseudomonadati</taxon>
        <taxon>Thermodesulfobacteriota</taxon>
        <taxon>Desulfovibrionia</taxon>
        <taxon>Desulfovibrionales</taxon>
        <taxon>Desulfovibrionaceae</taxon>
        <taxon>Solidesulfovibrio</taxon>
    </lineage>
</organism>
<accession>A0A4P6HKC6</accession>
<gene>
    <name evidence="10" type="primary">trxB</name>
    <name evidence="10" type="ORF">C3Y92_10385</name>
</gene>
<dbReference type="InterPro" id="IPR036188">
    <property type="entry name" value="FAD/NAD-bd_sf"/>
</dbReference>
<reference evidence="10 11" key="1">
    <citation type="submission" date="2018-02" db="EMBL/GenBank/DDBJ databases">
        <title>Genome sequence of Desulfovibrio carbinolicus DSM 3852.</title>
        <authorList>
            <person name="Wilbanks E."/>
            <person name="Skennerton C.T."/>
            <person name="Orphan V.J."/>
        </authorList>
    </citation>
    <scope>NUCLEOTIDE SEQUENCE [LARGE SCALE GENOMIC DNA]</scope>
    <source>
        <strain evidence="10 11">DSM 3852</strain>
    </source>
</reference>
<dbReference type="GO" id="GO:0019430">
    <property type="term" value="P:removal of superoxide radicals"/>
    <property type="evidence" value="ECO:0007669"/>
    <property type="project" value="UniProtKB-UniRule"/>
</dbReference>
<comment type="similarity">
    <text evidence="1 7">Belongs to the class-II pyridine nucleotide-disulfide oxidoreductase family.</text>
</comment>
<keyword evidence="2 7" id="KW-0285">Flavoprotein</keyword>
<dbReference type="KEGG" id="dcb:C3Y92_10385"/>